<sequence length="531" mass="58865">MLARTCIPEWQGLTPGRYRSIYSPQRIESKGRNLALRGFSAYEIRLRTLKWFAGYAKSNIVAVHNKEFNLGLDYGATGSRTVCSDGGEASLGENVAVNSVLDSAPIVNRSLDYVRAADSGEVVGSNCVSRLERSNSSSCSVEEAGFVSLDCFSEDDQVAGNVSAQIGDGTAPTTELGLDDLEYYVPEIGHRVLGVVVSGSRTKFDIDIGAAQLGELKVTHLFPLDRFEVKHNKWICPEEVDAVGALGQFSRPPHGRPCMVYDEEVFGYEDPALFIIDIGTVLELVVIGLSLRGNPVLSVRRAAQRIAWDRVKQMKELNQPILIEVVGCNTSGVLAKVEGLRAFLPLKEFVNRPKTLEDYLGRKLWVTVTFADEVCYSLVISERKAWVKRNLQPGSLHDGTVIEILPYGVRVQVNRTNIMGLIHISNIAHALIKKITDVFVVGEQIKMMVVKSCALNTISFSTADLESERGLMLRDKQRVFHEAERIAHAWLVANRRSKESQNNDAEDLCPQPASEPIANLEWLDFGENRYH</sequence>
<dbReference type="GO" id="GO:0003723">
    <property type="term" value="F:RNA binding"/>
    <property type="evidence" value="ECO:0007669"/>
    <property type="project" value="TreeGrafter"/>
</dbReference>
<organism evidence="2 3">
    <name type="scientific">Ceratodon purpureus</name>
    <name type="common">Fire moss</name>
    <name type="synonym">Dicranum purpureum</name>
    <dbReference type="NCBI Taxonomy" id="3225"/>
    <lineage>
        <taxon>Eukaryota</taxon>
        <taxon>Viridiplantae</taxon>
        <taxon>Streptophyta</taxon>
        <taxon>Embryophyta</taxon>
        <taxon>Bryophyta</taxon>
        <taxon>Bryophytina</taxon>
        <taxon>Bryopsida</taxon>
        <taxon>Dicranidae</taxon>
        <taxon>Pseudoditrichales</taxon>
        <taxon>Ditrichaceae</taxon>
        <taxon>Ceratodon</taxon>
    </lineage>
</organism>
<evidence type="ECO:0000313" key="2">
    <source>
        <dbReference type="EMBL" id="KAG0567406.1"/>
    </source>
</evidence>
<comment type="caution">
    <text evidence="2">The sequence shown here is derived from an EMBL/GenBank/DDBJ whole genome shotgun (WGS) entry which is preliminary data.</text>
</comment>
<gene>
    <name evidence="2" type="ORF">KC19_7G132500</name>
</gene>
<dbReference type="PANTHER" id="PTHR15838:SF3">
    <property type="entry name" value="PROTEIN PIGMENT DEFECTIVE 338, CHLOROPLASTIC"/>
    <property type="match status" value="1"/>
</dbReference>
<dbReference type="Proteomes" id="UP000822688">
    <property type="component" value="Chromosome 7"/>
</dbReference>
<dbReference type="SUPFAM" id="SSF50249">
    <property type="entry name" value="Nucleic acid-binding proteins"/>
    <property type="match status" value="1"/>
</dbReference>
<evidence type="ECO:0000313" key="3">
    <source>
        <dbReference type="Proteomes" id="UP000822688"/>
    </source>
</evidence>
<dbReference type="Gene3D" id="2.40.50.140">
    <property type="entry name" value="Nucleic acid-binding proteins"/>
    <property type="match status" value="1"/>
</dbReference>
<dbReference type="EMBL" id="CM026428">
    <property type="protein sequence ID" value="KAG0567406.1"/>
    <property type="molecule type" value="Genomic_DNA"/>
</dbReference>
<dbReference type="OrthoDB" id="1918363at2759"/>
<dbReference type="Pfam" id="PF00575">
    <property type="entry name" value="S1"/>
    <property type="match status" value="1"/>
</dbReference>
<dbReference type="InterPro" id="IPR012340">
    <property type="entry name" value="NA-bd_OB-fold"/>
</dbReference>
<dbReference type="AlphaFoldDB" id="A0A8T0H647"/>
<proteinExistence type="predicted"/>
<dbReference type="GO" id="GO:0043489">
    <property type="term" value="P:RNA stabilization"/>
    <property type="evidence" value="ECO:0007669"/>
    <property type="project" value="TreeGrafter"/>
</dbReference>
<protein>
    <recommendedName>
        <fullName evidence="1">S1 motif domain-containing protein</fullName>
    </recommendedName>
</protein>
<accession>A0A8T0H647</accession>
<dbReference type="PANTHER" id="PTHR15838">
    <property type="entry name" value="NUCLEOLAR PROTEIN OF 40 KDA"/>
    <property type="match status" value="1"/>
</dbReference>
<name>A0A8T0H647_CERPU</name>
<feature type="domain" description="S1 motif" evidence="1">
    <location>
        <begin position="394"/>
        <end position="463"/>
    </location>
</feature>
<keyword evidence="3" id="KW-1185">Reference proteome</keyword>
<dbReference type="SMART" id="SM00316">
    <property type="entry name" value="S1"/>
    <property type="match status" value="1"/>
</dbReference>
<reference evidence="2" key="1">
    <citation type="submission" date="2020-06" db="EMBL/GenBank/DDBJ databases">
        <title>WGS assembly of Ceratodon purpureus strain R40.</title>
        <authorList>
            <person name="Carey S.B."/>
            <person name="Jenkins J."/>
            <person name="Shu S."/>
            <person name="Lovell J.T."/>
            <person name="Sreedasyam A."/>
            <person name="Maumus F."/>
            <person name="Tiley G.P."/>
            <person name="Fernandez-Pozo N."/>
            <person name="Barry K."/>
            <person name="Chen C."/>
            <person name="Wang M."/>
            <person name="Lipzen A."/>
            <person name="Daum C."/>
            <person name="Saski C.A."/>
            <person name="Payton A.C."/>
            <person name="Mcbreen J.C."/>
            <person name="Conrad R.E."/>
            <person name="Kollar L.M."/>
            <person name="Olsson S."/>
            <person name="Huttunen S."/>
            <person name="Landis J.B."/>
            <person name="Wickett N.J."/>
            <person name="Johnson M.G."/>
            <person name="Rensing S.A."/>
            <person name="Grimwood J."/>
            <person name="Schmutz J."/>
            <person name="Mcdaniel S.F."/>
        </authorList>
    </citation>
    <scope>NUCLEOTIDE SEQUENCE</scope>
    <source>
        <strain evidence="2">R40</strain>
    </source>
</reference>
<dbReference type="InterPro" id="IPR003029">
    <property type="entry name" value="S1_domain"/>
</dbReference>
<dbReference type="PROSITE" id="PS50126">
    <property type="entry name" value="S1"/>
    <property type="match status" value="1"/>
</dbReference>
<evidence type="ECO:0000259" key="1">
    <source>
        <dbReference type="PROSITE" id="PS50126"/>
    </source>
</evidence>